<protein>
    <recommendedName>
        <fullName evidence="5">Starch synthase catalytic domain-containing protein</fullName>
    </recommendedName>
</protein>
<evidence type="ECO:0000259" key="5">
    <source>
        <dbReference type="Pfam" id="PF08323"/>
    </source>
</evidence>
<proteinExistence type="predicted"/>
<evidence type="ECO:0000313" key="7">
    <source>
        <dbReference type="Proteomes" id="UP000594638"/>
    </source>
</evidence>
<dbReference type="Gene3D" id="3.40.50.2000">
    <property type="entry name" value="Glycogen Phosphorylase B"/>
    <property type="match status" value="1"/>
</dbReference>
<dbReference type="AlphaFoldDB" id="A0A8S0UCW4"/>
<comment type="caution">
    <text evidence="6">The sequence shown here is derived from an EMBL/GenBank/DDBJ whole genome shotgun (WGS) entry which is preliminary data.</text>
</comment>
<evidence type="ECO:0000256" key="1">
    <source>
        <dbReference type="ARBA" id="ARBA00004727"/>
    </source>
</evidence>
<feature type="domain" description="Starch synthase catalytic" evidence="5">
    <location>
        <begin position="80"/>
        <end position="243"/>
    </location>
</feature>
<keyword evidence="7" id="KW-1185">Reference proteome</keyword>
<evidence type="ECO:0000256" key="3">
    <source>
        <dbReference type="ARBA" id="ARBA00022679"/>
    </source>
</evidence>
<keyword evidence="4" id="KW-0750">Starch biosynthesis</keyword>
<dbReference type="Proteomes" id="UP000594638">
    <property type="component" value="Unassembled WGS sequence"/>
</dbReference>
<keyword evidence="3" id="KW-0808">Transferase</keyword>
<dbReference type="OrthoDB" id="1934045at2759"/>
<comment type="pathway">
    <text evidence="1">Glycan biosynthesis; starch biosynthesis.</text>
</comment>
<sequence>MLANGKYETILTINIEDNDVNLTERRDLKYMQIAKEWKMSNRKTCTEERIRLEGHKGLGCQGSYSVVGYSPCESMSMKIMSDGLGDVAGALPKSLARHGHRVMVVAPRYGNYAEPQHSGVRKMYKIDGQDMEVTYFQTYIDGVDFVFTDSPVFQYIENNIYGGNHVDILKRMVLFCKAAFEVPWLVPCGSVCYGDGNLVFIANDWRSALLPVYLKVYYRNNGLMKYTRSFRVIHNIAHQKCQHLMQMLR</sequence>
<dbReference type="PANTHER" id="PTHR45825:SF2">
    <property type="entry name" value="STARCH SYNTHASE 2, CHLOROPLASTIC_AMYLOPLASTIC"/>
    <property type="match status" value="1"/>
</dbReference>
<dbReference type="PANTHER" id="PTHR45825">
    <property type="entry name" value="GRANULE-BOUND STARCH SYNTHASE 1, CHLOROPLASTIC/AMYLOPLASTIC"/>
    <property type="match status" value="1"/>
</dbReference>
<evidence type="ECO:0000256" key="2">
    <source>
        <dbReference type="ARBA" id="ARBA00022676"/>
    </source>
</evidence>
<organism evidence="6 7">
    <name type="scientific">Olea europaea subsp. europaea</name>
    <dbReference type="NCBI Taxonomy" id="158383"/>
    <lineage>
        <taxon>Eukaryota</taxon>
        <taxon>Viridiplantae</taxon>
        <taxon>Streptophyta</taxon>
        <taxon>Embryophyta</taxon>
        <taxon>Tracheophyta</taxon>
        <taxon>Spermatophyta</taxon>
        <taxon>Magnoliopsida</taxon>
        <taxon>eudicotyledons</taxon>
        <taxon>Gunneridae</taxon>
        <taxon>Pentapetalae</taxon>
        <taxon>asterids</taxon>
        <taxon>lamiids</taxon>
        <taxon>Lamiales</taxon>
        <taxon>Oleaceae</taxon>
        <taxon>Oleeae</taxon>
        <taxon>Olea</taxon>
    </lineage>
</organism>
<dbReference type="EMBL" id="CACTIH010007624">
    <property type="protein sequence ID" value="CAA3016518.1"/>
    <property type="molecule type" value="Genomic_DNA"/>
</dbReference>
<dbReference type="InterPro" id="IPR013534">
    <property type="entry name" value="Starch_synth_cat_dom"/>
</dbReference>
<reference evidence="6 7" key="1">
    <citation type="submission" date="2019-12" db="EMBL/GenBank/DDBJ databases">
        <authorList>
            <person name="Alioto T."/>
            <person name="Alioto T."/>
            <person name="Gomez Garrido J."/>
        </authorList>
    </citation>
    <scope>NUCLEOTIDE SEQUENCE [LARGE SCALE GENOMIC DNA]</scope>
</reference>
<dbReference type="Gramene" id="OE9A043613T1">
    <property type="protein sequence ID" value="OE9A043613C1"/>
    <property type="gene ID" value="OE9A043613"/>
</dbReference>
<keyword evidence="2" id="KW-0328">Glycosyltransferase</keyword>
<name>A0A8S0UCW4_OLEEU</name>
<gene>
    <name evidence="6" type="ORF">OLEA9_A043613</name>
</gene>
<evidence type="ECO:0000313" key="6">
    <source>
        <dbReference type="EMBL" id="CAA3016518.1"/>
    </source>
</evidence>
<dbReference type="SUPFAM" id="SSF53756">
    <property type="entry name" value="UDP-Glycosyltransferase/glycogen phosphorylase"/>
    <property type="match status" value="1"/>
</dbReference>
<accession>A0A8S0UCW4</accession>
<evidence type="ECO:0000256" key="4">
    <source>
        <dbReference type="ARBA" id="ARBA00022922"/>
    </source>
</evidence>
<dbReference type="Pfam" id="PF08323">
    <property type="entry name" value="Glyco_transf_5"/>
    <property type="match status" value="1"/>
</dbReference>
<dbReference type="GO" id="GO:0019252">
    <property type="term" value="P:starch biosynthetic process"/>
    <property type="evidence" value="ECO:0007669"/>
    <property type="project" value="UniProtKB-KW"/>
</dbReference>
<dbReference type="GO" id="GO:0016757">
    <property type="term" value="F:glycosyltransferase activity"/>
    <property type="evidence" value="ECO:0007669"/>
    <property type="project" value="UniProtKB-KW"/>
</dbReference>